<proteinExistence type="predicted"/>
<dbReference type="AlphaFoldDB" id="A0A8K0MEN1"/>
<name>A0A8K0MEN1_9ROSA</name>
<feature type="compositionally biased region" description="Low complexity" evidence="1">
    <location>
        <begin position="13"/>
        <end position="31"/>
    </location>
</feature>
<evidence type="ECO:0000313" key="2">
    <source>
        <dbReference type="EMBL" id="KAF3443376.1"/>
    </source>
</evidence>
<evidence type="ECO:0000256" key="1">
    <source>
        <dbReference type="SAM" id="MobiDB-lite"/>
    </source>
</evidence>
<organism evidence="2 3">
    <name type="scientific">Rhamnella rubrinervis</name>
    <dbReference type="NCBI Taxonomy" id="2594499"/>
    <lineage>
        <taxon>Eukaryota</taxon>
        <taxon>Viridiplantae</taxon>
        <taxon>Streptophyta</taxon>
        <taxon>Embryophyta</taxon>
        <taxon>Tracheophyta</taxon>
        <taxon>Spermatophyta</taxon>
        <taxon>Magnoliopsida</taxon>
        <taxon>eudicotyledons</taxon>
        <taxon>Gunneridae</taxon>
        <taxon>Pentapetalae</taxon>
        <taxon>rosids</taxon>
        <taxon>fabids</taxon>
        <taxon>Rosales</taxon>
        <taxon>Rhamnaceae</taxon>
        <taxon>rhamnoid group</taxon>
        <taxon>Rhamneae</taxon>
        <taxon>Rhamnella</taxon>
    </lineage>
</organism>
<evidence type="ECO:0000313" key="3">
    <source>
        <dbReference type="Proteomes" id="UP000796880"/>
    </source>
</evidence>
<feature type="region of interest" description="Disordered" evidence="1">
    <location>
        <begin position="1"/>
        <end position="44"/>
    </location>
</feature>
<sequence>MEGFSGLGDRDGSPSTSSRSPDGGSTSSGSSLSNIVLSDSEVEGEEVEVMAGGSAPVGVETGDTVMADTFTPNPSESVNYGLKDLISNISESEVERLRRLCEIPRNIVFRKPEKREGPLKRKNGEIAVHSASLEAGLHFPIPTIIRRFLSFTSLHPLQLTGKGWQSLIGHLVMWFEVYGELPSIDVLKGLFSLRCIGNSGQFYTYMDNLVFCDVPCRSFSRKKAVEPATELAKKARLMNVGLWKLEQVPEGDLPVVARDSSNLAVDPSVVNTIKNILAGKRPTSGLTLGDNAPKTCRMTCSDSRLIVERHQAEKGQASPPCQIPESLGALISAANSALSPQFRSQVDRDTRA</sequence>
<dbReference type="Proteomes" id="UP000796880">
    <property type="component" value="Unassembled WGS sequence"/>
</dbReference>
<gene>
    <name evidence="2" type="ORF">FNV43_RR13058</name>
</gene>
<protein>
    <submittedName>
        <fullName evidence="2">Uncharacterized protein</fullName>
    </submittedName>
</protein>
<accession>A0A8K0MEN1</accession>
<dbReference type="EMBL" id="VOIH02000006">
    <property type="protein sequence ID" value="KAF3443376.1"/>
    <property type="molecule type" value="Genomic_DNA"/>
</dbReference>
<reference evidence="2" key="1">
    <citation type="submission" date="2020-03" db="EMBL/GenBank/DDBJ databases">
        <title>A high-quality chromosome-level genome assembly of a woody plant with both climbing and erect habits, Rhamnella rubrinervis.</title>
        <authorList>
            <person name="Lu Z."/>
            <person name="Yang Y."/>
            <person name="Zhu X."/>
            <person name="Sun Y."/>
        </authorList>
    </citation>
    <scope>NUCLEOTIDE SEQUENCE</scope>
    <source>
        <strain evidence="2">BYM</strain>
        <tissue evidence="2">Leaf</tissue>
    </source>
</reference>
<comment type="caution">
    <text evidence="2">The sequence shown here is derived from an EMBL/GenBank/DDBJ whole genome shotgun (WGS) entry which is preliminary data.</text>
</comment>
<keyword evidence="3" id="KW-1185">Reference proteome</keyword>